<dbReference type="PROSITE" id="PS50928">
    <property type="entry name" value="ABC_TM1"/>
    <property type="match status" value="1"/>
</dbReference>
<dbReference type="Pfam" id="PF19300">
    <property type="entry name" value="BPD_transp_1_N"/>
    <property type="match status" value="1"/>
</dbReference>
<dbReference type="CDD" id="cd06261">
    <property type="entry name" value="TM_PBP2"/>
    <property type="match status" value="1"/>
</dbReference>
<feature type="transmembrane region" description="Helical" evidence="7">
    <location>
        <begin position="101"/>
        <end position="121"/>
    </location>
</feature>
<feature type="transmembrane region" description="Helical" evidence="7">
    <location>
        <begin position="12"/>
        <end position="30"/>
    </location>
</feature>
<evidence type="ECO:0000256" key="4">
    <source>
        <dbReference type="ARBA" id="ARBA00022692"/>
    </source>
</evidence>
<dbReference type="PANTHER" id="PTHR43163:SF6">
    <property type="entry name" value="DIPEPTIDE TRANSPORT SYSTEM PERMEASE PROTEIN DPPB-RELATED"/>
    <property type="match status" value="1"/>
</dbReference>
<dbReference type="Gene3D" id="1.10.3720.10">
    <property type="entry name" value="MetI-like"/>
    <property type="match status" value="1"/>
</dbReference>
<gene>
    <name evidence="9" type="ORF">H9815_09905</name>
</gene>
<dbReference type="InterPro" id="IPR045621">
    <property type="entry name" value="BPD_transp_1_N"/>
</dbReference>
<evidence type="ECO:0000313" key="9">
    <source>
        <dbReference type="EMBL" id="HIZ36080.1"/>
    </source>
</evidence>
<dbReference type="PANTHER" id="PTHR43163">
    <property type="entry name" value="DIPEPTIDE TRANSPORT SYSTEM PERMEASE PROTEIN DPPB-RELATED"/>
    <property type="match status" value="1"/>
</dbReference>
<accession>A0A9D2J3Y2</accession>
<dbReference type="Proteomes" id="UP000824037">
    <property type="component" value="Unassembled WGS sequence"/>
</dbReference>
<dbReference type="SUPFAM" id="SSF161098">
    <property type="entry name" value="MetI-like"/>
    <property type="match status" value="1"/>
</dbReference>
<proteinExistence type="inferred from homology"/>
<evidence type="ECO:0000256" key="2">
    <source>
        <dbReference type="ARBA" id="ARBA00022448"/>
    </source>
</evidence>
<comment type="subcellular location">
    <subcellularLocation>
        <location evidence="1 7">Cell membrane</location>
        <topology evidence="1 7">Multi-pass membrane protein</topology>
    </subcellularLocation>
</comment>
<dbReference type="EMBL" id="DXBY01000166">
    <property type="protein sequence ID" value="HIZ36080.1"/>
    <property type="molecule type" value="Genomic_DNA"/>
</dbReference>
<sequence>MGVLVARRIGQAVLVLWGALTIVFVVVRMVPGEPAALLLGPTATPEQIAALTTELGYDNALGVQYVHYLIDAVRLDFGDSHRLHVPAMAAALGRLPATMTLAISAMIVTIAVGFPLGVVAARRPKSLIGRAVSTISLAFQGMPQFWVGIMLVIIFSATLSVLPSSGFTTPLSLVMPAVALSLPYIGWLTRSVRNSVMEELDRHYVRTARANGLPRQRIFYGHVVRNTLIPVITVVGLLLGVFIGSAVIVEQVFAWPGVGRLLVDAITYRDYSVVQAAVLVITALYVVMNLAVDLLYSFLDPRVRFGTS</sequence>
<evidence type="ECO:0000256" key="6">
    <source>
        <dbReference type="ARBA" id="ARBA00023136"/>
    </source>
</evidence>
<keyword evidence="4 7" id="KW-0812">Transmembrane</keyword>
<reference evidence="9" key="1">
    <citation type="journal article" date="2021" name="PeerJ">
        <title>Extensive microbial diversity within the chicken gut microbiome revealed by metagenomics and culture.</title>
        <authorList>
            <person name="Gilroy R."/>
            <person name="Ravi A."/>
            <person name="Getino M."/>
            <person name="Pursley I."/>
            <person name="Horton D.L."/>
            <person name="Alikhan N.F."/>
            <person name="Baker D."/>
            <person name="Gharbi K."/>
            <person name="Hall N."/>
            <person name="Watson M."/>
            <person name="Adriaenssens E.M."/>
            <person name="Foster-Nyarko E."/>
            <person name="Jarju S."/>
            <person name="Secka A."/>
            <person name="Antonio M."/>
            <person name="Oren A."/>
            <person name="Chaudhuri R.R."/>
            <person name="La Ragione R."/>
            <person name="Hildebrand F."/>
            <person name="Pallen M.J."/>
        </authorList>
    </citation>
    <scope>NUCLEOTIDE SEQUENCE</scope>
    <source>
        <strain evidence="9">ChiGjej4B4-7305</strain>
    </source>
</reference>
<evidence type="ECO:0000313" key="10">
    <source>
        <dbReference type="Proteomes" id="UP000824037"/>
    </source>
</evidence>
<comment type="caution">
    <text evidence="9">The sequence shown here is derived from an EMBL/GenBank/DDBJ whole genome shotgun (WGS) entry which is preliminary data.</text>
</comment>
<feature type="domain" description="ABC transmembrane type-1" evidence="8">
    <location>
        <begin position="95"/>
        <end position="292"/>
    </location>
</feature>
<dbReference type="InterPro" id="IPR000515">
    <property type="entry name" value="MetI-like"/>
</dbReference>
<dbReference type="Pfam" id="PF00528">
    <property type="entry name" value="BPD_transp_1"/>
    <property type="match status" value="1"/>
</dbReference>
<reference evidence="9" key="2">
    <citation type="submission" date="2021-04" db="EMBL/GenBank/DDBJ databases">
        <authorList>
            <person name="Gilroy R."/>
        </authorList>
    </citation>
    <scope>NUCLEOTIDE SEQUENCE</scope>
    <source>
        <strain evidence="9">ChiGjej4B4-7305</strain>
    </source>
</reference>
<evidence type="ECO:0000256" key="3">
    <source>
        <dbReference type="ARBA" id="ARBA00022475"/>
    </source>
</evidence>
<evidence type="ECO:0000256" key="5">
    <source>
        <dbReference type="ARBA" id="ARBA00022989"/>
    </source>
</evidence>
<feature type="transmembrane region" description="Helical" evidence="7">
    <location>
        <begin position="142"/>
        <end position="161"/>
    </location>
</feature>
<keyword evidence="6 7" id="KW-0472">Membrane</keyword>
<comment type="similarity">
    <text evidence="7">Belongs to the binding-protein-dependent transport system permease family.</text>
</comment>
<organism evidence="9 10">
    <name type="scientific">Candidatus Ruania gallistercoris</name>
    <dbReference type="NCBI Taxonomy" id="2838746"/>
    <lineage>
        <taxon>Bacteria</taxon>
        <taxon>Bacillati</taxon>
        <taxon>Actinomycetota</taxon>
        <taxon>Actinomycetes</taxon>
        <taxon>Micrococcales</taxon>
        <taxon>Ruaniaceae</taxon>
        <taxon>Ruania</taxon>
    </lineage>
</organism>
<dbReference type="InterPro" id="IPR035906">
    <property type="entry name" value="MetI-like_sf"/>
</dbReference>
<evidence type="ECO:0000256" key="7">
    <source>
        <dbReference type="RuleBase" id="RU363032"/>
    </source>
</evidence>
<evidence type="ECO:0000256" key="1">
    <source>
        <dbReference type="ARBA" id="ARBA00004651"/>
    </source>
</evidence>
<feature type="transmembrane region" description="Helical" evidence="7">
    <location>
        <begin position="273"/>
        <end position="299"/>
    </location>
</feature>
<dbReference type="GO" id="GO:0055085">
    <property type="term" value="P:transmembrane transport"/>
    <property type="evidence" value="ECO:0007669"/>
    <property type="project" value="InterPro"/>
</dbReference>
<feature type="transmembrane region" description="Helical" evidence="7">
    <location>
        <begin position="167"/>
        <end position="187"/>
    </location>
</feature>
<feature type="transmembrane region" description="Helical" evidence="7">
    <location>
        <begin position="227"/>
        <end position="253"/>
    </location>
</feature>
<evidence type="ECO:0000259" key="8">
    <source>
        <dbReference type="PROSITE" id="PS50928"/>
    </source>
</evidence>
<name>A0A9D2J3Y2_9MICO</name>
<keyword evidence="5 7" id="KW-1133">Transmembrane helix</keyword>
<keyword evidence="3" id="KW-1003">Cell membrane</keyword>
<dbReference type="GO" id="GO:0005886">
    <property type="term" value="C:plasma membrane"/>
    <property type="evidence" value="ECO:0007669"/>
    <property type="project" value="UniProtKB-SubCell"/>
</dbReference>
<dbReference type="AlphaFoldDB" id="A0A9D2J3Y2"/>
<protein>
    <submittedName>
        <fullName evidence="9">ABC transporter permease</fullName>
    </submittedName>
</protein>
<keyword evidence="2 7" id="KW-0813">Transport</keyword>